<dbReference type="AlphaFoldDB" id="A0A9P0F897"/>
<organism evidence="1 2">
    <name type="scientific">Bemisia tabaci</name>
    <name type="common">Sweetpotato whitefly</name>
    <name type="synonym">Aleurodes tabaci</name>
    <dbReference type="NCBI Taxonomy" id="7038"/>
    <lineage>
        <taxon>Eukaryota</taxon>
        <taxon>Metazoa</taxon>
        <taxon>Ecdysozoa</taxon>
        <taxon>Arthropoda</taxon>
        <taxon>Hexapoda</taxon>
        <taxon>Insecta</taxon>
        <taxon>Pterygota</taxon>
        <taxon>Neoptera</taxon>
        <taxon>Paraneoptera</taxon>
        <taxon>Hemiptera</taxon>
        <taxon>Sternorrhyncha</taxon>
        <taxon>Aleyrodoidea</taxon>
        <taxon>Aleyrodidae</taxon>
        <taxon>Aleyrodinae</taxon>
        <taxon>Bemisia</taxon>
    </lineage>
</organism>
<reference evidence="1" key="1">
    <citation type="submission" date="2021-12" db="EMBL/GenBank/DDBJ databases">
        <authorList>
            <person name="King R."/>
        </authorList>
    </citation>
    <scope>NUCLEOTIDE SEQUENCE</scope>
</reference>
<dbReference type="Gene3D" id="1.25.40.20">
    <property type="entry name" value="Ankyrin repeat-containing domain"/>
    <property type="match status" value="1"/>
</dbReference>
<evidence type="ECO:0000313" key="2">
    <source>
        <dbReference type="Proteomes" id="UP001152759"/>
    </source>
</evidence>
<protein>
    <submittedName>
        <fullName evidence="1">Uncharacterized protein</fullName>
    </submittedName>
</protein>
<dbReference type="SUPFAM" id="SSF48403">
    <property type="entry name" value="Ankyrin repeat"/>
    <property type="match status" value="1"/>
</dbReference>
<dbReference type="InterPro" id="IPR036770">
    <property type="entry name" value="Ankyrin_rpt-contain_sf"/>
</dbReference>
<accession>A0A9P0F897</accession>
<dbReference type="EMBL" id="OU963868">
    <property type="protein sequence ID" value="CAH0393881.1"/>
    <property type="molecule type" value="Genomic_DNA"/>
</dbReference>
<dbReference type="Proteomes" id="UP001152759">
    <property type="component" value="Chromosome 7"/>
</dbReference>
<evidence type="ECO:0000313" key="1">
    <source>
        <dbReference type="EMBL" id="CAH0393881.1"/>
    </source>
</evidence>
<gene>
    <name evidence="1" type="ORF">BEMITA_LOCUS12236</name>
</gene>
<keyword evidence="2" id="KW-1185">Reference proteome</keyword>
<proteinExistence type="predicted"/>
<name>A0A9P0F897_BEMTA</name>
<sequence length="319" mass="36275">MSGHLKRFDAVVSLIIILKNEKVDSQLFNKLRLGALAPLNKVVLKIDPNILKAAINTSLAIVSSVIPRVKMEEFEKIRLLELKLFHLAEIAIDDVEWIKKLRERLVKREVLYSTDTEEVTADAIKFEYRDRLMSKIKELRSILKRSGLDGKIVENFSHKHLMSVPVIEMLVLDVMSILVSAKKCLGKNTFLMDENVPLLIGKCLRDHLAHCNATVDLILDDPYLYVIHNPKKLVSIENLINCTSKIGKFMVENPFTLREKHNQELNIITNQEKMFSALAKGNTELFENCLKEGSDIRARSNNLSTAVHFACMGSNLEIL</sequence>